<dbReference type="RefSeq" id="WP_133819364.1">
    <property type="nucleotide sequence ID" value="NZ_SNZH01000008.1"/>
</dbReference>
<evidence type="ECO:0000259" key="1">
    <source>
        <dbReference type="Pfam" id="PF19921"/>
    </source>
</evidence>
<evidence type="ECO:0000313" key="2">
    <source>
        <dbReference type="EMBL" id="TDR42546.1"/>
    </source>
</evidence>
<protein>
    <recommendedName>
        <fullName evidence="1">MoxR-vWA-beta-propeller ternary system domain-containing protein</fullName>
    </recommendedName>
</protein>
<evidence type="ECO:0000313" key="3">
    <source>
        <dbReference type="Proteomes" id="UP000295293"/>
    </source>
</evidence>
<dbReference type="Pfam" id="PF19921">
    <property type="entry name" value="bpX5"/>
    <property type="match status" value="1"/>
</dbReference>
<dbReference type="EMBL" id="SNZH01000008">
    <property type="protein sequence ID" value="TDR42546.1"/>
    <property type="molecule type" value="Genomic_DNA"/>
</dbReference>
<comment type="caution">
    <text evidence="2">The sequence shown here is derived from an EMBL/GenBank/DDBJ whole genome shotgun (WGS) entry which is preliminary data.</text>
</comment>
<gene>
    <name evidence="2" type="ORF">DFR29_108130</name>
</gene>
<dbReference type="AlphaFoldDB" id="A0A4V3DM23"/>
<name>A0A4V3DM23_9GAMM</name>
<accession>A0A4V3DM23</accession>
<sequence>MNWSWQAEAEPPPAQAVLASGAAARELHRLAMARLDQAGTDWLLAAHADLLLLCGSSDTLPWCEGAIYAAPRPHCPSLWLPTAQRPEVALDLLQHAIQQRHGRRAYLLLPAPAQIVPLDRLQPASAELLAAIAARWA</sequence>
<dbReference type="Proteomes" id="UP000295293">
    <property type="component" value="Unassembled WGS sequence"/>
</dbReference>
<reference evidence="2 3" key="1">
    <citation type="submission" date="2019-03" db="EMBL/GenBank/DDBJ databases">
        <title>Genomic Encyclopedia of Type Strains, Phase IV (KMG-IV): sequencing the most valuable type-strain genomes for metagenomic binning, comparative biology and taxonomic classification.</title>
        <authorList>
            <person name="Goeker M."/>
        </authorList>
    </citation>
    <scope>NUCLEOTIDE SEQUENCE [LARGE SCALE GENOMIC DNA]</scope>
    <source>
        <strain evidence="2 3">DSM 21667</strain>
    </source>
</reference>
<dbReference type="InterPro" id="IPR045548">
    <property type="entry name" value="bpX5"/>
</dbReference>
<organism evidence="2 3">
    <name type="scientific">Tahibacter aquaticus</name>
    <dbReference type="NCBI Taxonomy" id="520092"/>
    <lineage>
        <taxon>Bacteria</taxon>
        <taxon>Pseudomonadati</taxon>
        <taxon>Pseudomonadota</taxon>
        <taxon>Gammaproteobacteria</taxon>
        <taxon>Lysobacterales</taxon>
        <taxon>Rhodanobacteraceae</taxon>
        <taxon>Tahibacter</taxon>
    </lineage>
</organism>
<dbReference type="OrthoDB" id="6637315at2"/>
<feature type="domain" description="MoxR-vWA-beta-propeller ternary system" evidence="1">
    <location>
        <begin position="2"/>
        <end position="136"/>
    </location>
</feature>
<keyword evidence="3" id="KW-1185">Reference proteome</keyword>
<proteinExistence type="predicted"/>